<dbReference type="InterPro" id="IPR019109">
    <property type="entry name" value="MamF_MmsF"/>
</dbReference>
<gene>
    <name evidence="6" type="ORF">OS242_07470</name>
</gene>
<evidence type="ECO:0000256" key="2">
    <source>
        <dbReference type="ARBA" id="ARBA00022692"/>
    </source>
</evidence>
<feature type="transmembrane region" description="Helical" evidence="5">
    <location>
        <begin position="12"/>
        <end position="34"/>
    </location>
</feature>
<keyword evidence="3 5" id="KW-1133">Transmembrane helix</keyword>
<dbReference type="Proteomes" id="UP001208017">
    <property type="component" value="Unassembled WGS sequence"/>
</dbReference>
<proteinExistence type="predicted"/>
<evidence type="ECO:0000313" key="6">
    <source>
        <dbReference type="EMBL" id="MCX7569801.1"/>
    </source>
</evidence>
<evidence type="ECO:0000313" key="7">
    <source>
        <dbReference type="Proteomes" id="UP001208017"/>
    </source>
</evidence>
<comment type="subcellular location">
    <subcellularLocation>
        <location evidence="1">Membrane</location>
        <topology evidence="1">Multi-pass membrane protein</topology>
    </subcellularLocation>
</comment>
<reference evidence="6 7" key="1">
    <citation type="submission" date="2022-11" db="EMBL/GenBank/DDBJ databases">
        <title>Study of microbial diversity in lake waters.</title>
        <authorList>
            <person name="Zhang J."/>
        </authorList>
    </citation>
    <scope>NUCLEOTIDE SEQUENCE [LARGE SCALE GENOMIC DNA]</scope>
    <source>
        <strain evidence="6 7">DT12</strain>
    </source>
</reference>
<organism evidence="6 7">
    <name type="scientific">Tumebacillus lacus</name>
    <dbReference type="NCBI Taxonomy" id="2995335"/>
    <lineage>
        <taxon>Bacteria</taxon>
        <taxon>Bacillati</taxon>
        <taxon>Bacillota</taxon>
        <taxon>Bacilli</taxon>
        <taxon>Bacillales</taxon>
        <taxon>Alicyclobacillaceae</taxon>
        <taxon>Tumebacillus</taxon>
    </lineage>
</organism>
<keyword evidence="2 5" id="KW-0812">Transmembrane</keyword>
<comment type="caution">
    <text evidence="6">The sequence shown here is derived from an EMBL/GenBank/DDBJ whole genome shotgun (WGS) entry which is preliminary data.</text>
</comment>
<dbReference type="EMBL" id="JAPMLT010000003">
    <property type="protein sequence ID" value="MCX7569801.1"/>
    <property type="molecule type" value="Genomic_DNA"/>
</dbReference>
<evidence type="ECO:0000256" key="3">
    <source>
        <dbReference type="ARBA" id="ARBA00022989"/>
    </source>
</evidence>
<evidence type="ECO:0000256" key="1">
    <source>
        <dbReference type="ARBA" id="ARBA00004141"/>
    </source>
</evidence>
<keyword evidence="7" id="KW-1185">Reference proteome</keyword>
<evidence type="ECO:0000256" key="5">
    <source>
        <dbReference type="SAM" id="Phobius"/>
    </source>
</evidence>
<accession>A0ABT3X006</accession>
<sequence length="107" mass="11844">MSFSTENRWMAVLAHVSAFFLPLIIPIILLAVKSDDPFVKHHAKQALVFHLFLIGAGFVATILMVVLIGFLLAPAVGLFGIIFTIIAVIRTLDNEFYRYPVSGGWVD</sequence>
<evidence type="ECO:0000256" key="4">
    <source>
        <dbReference type="ARBA" id="ARBA00023136"/>
    </source>
</evidence>
<keyword evidence="4 5" id="KW-0472">Membrane</keyword>
<protein>
    <submittedName>
        <fullName evidence="6">DUF4870 domain-containing protein</fullName>
    </submittedName>
</protein>
<dbReference type="Pfam" id="PF09685">
    <property type="entry name" value="MamF_MmsF"/>
    <property type="match status" value="1"/>
</dbReference>
<feature type="transmembrane region" description="Helical" evidence="5">
    <location>
        <begin position="46"/>
        <end position="65"/>
    </location>
</feature>
<dbReference type="RefSeq" id="WP_267151054.1">
    <property type="nucleotide sequence ID" value="NZ_JAPMLT010000003.1"/>
</dbReference>
<feature type="transmembrane region" description="Helical" evidence="5">
    <location>
        <begin position="71"/>
        <end position="89"/>
    </location>
</feature>
<name>A0ABT3X006_9BACL</name>